<protein>
    <recommendedName>
        <fullName evidence="1">Glycosyl transferase family 25 domain-containing protein</fullName>
    </recommendedName>
</protein>
<dbReference type="AlphaFoldDB" id="A0A5Q0P0N8"/>
<evidence type="ECO:0000313" key="3">
    <source>
        <dbReference type="EMBL" id="QGA10324.1"/>
    </source>
</evidence>
<evidence type="ECO:0000259" key="1">
    <source>
        <dbReference type="Pfam" id="PF01755"/>
    </source>
</evidence>
<dbReference type="Proteomes" id="UP000327478">
    <property type="component" value="Chromosome"/>
</dbReference>
<dbReference type="EMBL" id="WITK01000001">
    <property type="protein sequence ID" value="MQW90843.1"/>
    <property type="molecule type" value="Genomic_DNA"/>
</dbReference>
<reference evidence="4 5" key="1">
    <citation type="submission" date="2019-10" db="EMBL/GenBank/DDBJ databases">
        <authorList>
            <person name="Dong K."/>
        </authorList>
    </citation>
    <scope>NUCLEOTIDE SEQUENCE [LARGE SCALE GENOMIC DNA]</scope>
    <source>
        <strain evidence="4">dk386</strain>
        <strain evidence="3">Dk386</strain>
        <strain evidence="2">Dk771</strain>
        <strain evidence="5">dk771</strain>
    </source>
</reference>
<gene>
    <name evidence="3" type="ORF">GFH30_02430</name>
    <name evidence="2" type="ORF">GHJ48_00270</name>
</gene>
<proteinExistence type="predicted"/>
<dbReference type="EMBL" id="CP045650">
    <property type="protein sequence ID" value="QGA10324.1"/>
    <property type="molecule type" value="Genomic_DNA"/>
</dbReference>
<dbReference type="InterPro" id="IPR002654">
    <property type="entry name" value="Glyco_trans_25"/>
</dbReference>
<dbReference type="RefSeq" id="WP_153370733.1">
    <property type="nucleotide sequence ID" value="NZ_CP045650.1"/>
</dbReference>
<evidence type="ECO:0000313" key="5">
    <source>
        <dbReference type="Proteomes" id="UP000480556"/>
    </source>
</evidence>
<dbReference type="Pfam" id="PF01755">
    <property type="entry name" value="Glyco_transf_25"/>
    <property type="match status" value="1"/>
</dbReference>
<organism evidence="2 5">
    <name type="scientific">Acinetobacter wanghuae</name>
    <dbReference type="NCBI Taxonomy" id="2662362"/>
    <lineage>
        <taxon>Bacteria</taxon>
        <taxon>Pseudomonadati</taxon>
        <taxon>Pseudomonadota</taxon>
        <taxon>Gammaproteobacteria</taxon>
        <taxon>Moraxellales</taxon>
        <taxon>Moraxellaceae</taxon>
        <taxon>Acinetobacter</taxon>
    </lineage>
</organism>
<sequence>MQIFIINLESSKQRLEFQKDQFETLNLNFERIAAVSTNDISDQDYERLGFGWQRPLRKVEVACFLSHKKAWEKVILSQQPALILEDDAVVAQTMAAVLGKIDAANFLDIDLINFEVRSRKKIISKQPMQVLKDCQIKLFDLYQDRTGAAGYLLYPSGAEKLLKRLEKTAPAIADGFIFSTYELSALQAEPALIIQEDQLQAYGLIAENQFDSTIGRSEHHNPIYRSVAEKKAFKQRRILGQWHMACRYLQVMFKAQKRFIFLDRDQFK</sequence>
<name>A0A5Q0P0N8_9GAMM</name>
<feature type="domain" description="Glycosyl transferase family 25" evidence="1">
    <location>
        <begin position="2"/>
        <end position="169"/>
    </location>
</feature>
<accession>A0A5Q0P0N8</accession>
<dbReference type="Proteomes" id="UP000480556">
    <property type="component" value="Unassembled WGS sequence"/>
</dbReference>
<evidence type="ECO:0000313" key="4">
    <source>
        <dbReference type="Proteomes" id="UP000327478"/>
    </source>
</evidence>
<dbReference type="CDD" id="cd06532">
    <property type="entry name" value="Glyco_transf_25"/>
    <property type="match status" value="1"/>
</dbReference>
<evidence type="ECO:0000313" key="2">
    <source>
        <dbReference type="EMBL" id="MQW90843.1"/>
    </source>
</evidence>
<keyword evidence="4" id="KW-1185">Reference proteome</keyword>